<dbReference type="EMBL" id="VVYW01000013">
    <property type="protein sequence ID" value="KAA5407182.1"/>
    <property type="molecule type" value="Genomic_DNA"/>
</dbReference>
<reference evidence="1 5" key="1">
    <citation type="journal article" date="2015" name="Science">
        <title>Genetic determinants of in vivo fitness and diet responsiveness in multiple human gut Bacteroides.</title>
        <authorList>
            <person name="Wu M."/>
            <person name="McNulty N.P."/>
            <person name="Rodionov D.A."/>
            <person name="Khoroshkin M.S."/>
            <person name="Griffin N.W."/>
            <person name="Cheng J."/>
            <person name="Latreille P."/>
            <person name="Kerstetter R.A."/>
            <person name="Terrapon N."/>
            <person name="Henrissat B."/>
            <person name="Osterman A.L."/>
            <person name="Gordon J.I."/>
        </authorList>
    </citation>
    <scope>NUCLEOTIDE SEQUENCE [LARGE SCALE GENOMIC DNA]</scope>
    <source>
        <strain evidence="1 5">WH2</strain>
    </source>
</reference>
<protein>
    <submittedName>
        <fullName evidence="2">DUF5053 domain-containing protein</fullName>
    </submittedName>
</protein>
<evidence type="ECO:0000313" key="4">
    <source>
        <dbReference type="EMBL" id="RGS32202.1"/>
    </source>
</evidence>
<dbReference type="Proteomes" id="UP000325055">
    <property type="component" value="Unassembled WGS sequence"/>
</dbReference>
<proteinExistence type="predicted"/>
<dbReference type="AlphaFoldDB" id="A0A0P0FLL8"/>
<name>A0A0P0FLL8_9BACE</name>
<sequence length="142" mass="16107">MDVKKEYFRLKELWIKSSSSERDEAERKLNAFFESLGEEEKELVNAAVAEDFAHVHKIIDESKELRERIEVRKQLEGVLPFISVSEFAKRYFGKSASWLHQRINGNAVHGKVATFTPTELTTLANALKDVAGKLTHAASAFV</sequence>
<dbReference type="PATRIC" id="fig|246787.4.peg.1119"/>
<dbReference type="EMBL" id="JARFID010000011">
    <property type="protein sequence ID" value="MDE8695070.1"/>
    <property type="molecule type" value="Genomic_DNA"/>
</dbReference>
<reference evidence="4 6" key="2">
    <citation type="submission" date="2018-08" db="EMBL/GenBank/DDBJ databases">
        <title>A genome reference for cultivated species of the human gut microbiota.</title>
        <authorList>
            <person name="Zou Y."/>
            <person name="Xue W."/>
            <person name="Luo G."/>
        </authorList>
    </citation>
    <scope>NUCLEOTIDE SEQUENCE [LARGE SCALE GENOMIC DNA]</scope>
    <source>
        <strain evidence="4 6">AF22-3AC</strain>
    </source>
</reference>
<dbReference type="EMBL" id="CP012801">
    <property type="protein sequence ID" value="ALJ58348.1"/>
    <property type="molecule type" value="Genomic_DNA"/>
</dbReference>
<dbReference type="RefSeq" id="WP_007214534.1">
    <property type="nucleotide sequence ID" value="NZ_CAXKYC010000020.1"/>
</dbReference>
<reference evidence="2 7" key="3">
    <citation type="journal article" date="2019" name="Nat. Med.">
        <title>A library of human gut bacterial isolates paired with longitudinal multiomics data enables mechanistic microbiome research.</title>
        <authorList>
            <person name="Poyet M."/>
            <person name="Groussin M."/>
            <person name="Gibbons S.M."/>
            <person name="Avila-Pacheco J."/>
            <person name="Jiang X."/>
            <person name="Kearney S.M."/>
            <person name="Perrotta A.R."/>
            <person name="Berdy B."/>
            <person name="Zhao S."/>
            <person name="Lieberman T.D."/>
            <person name="Swanson P.K."/>
            <person name="Smith M."/>
            <person name="Roesemann S."/>
            <person name="Alexander J.E."/>
            <person name="Rich S.A."/>
            <person name="Livny J."/>
            <person name="Vlamakis H."/>
            <person name="Clish C."/>
            <person name="Bullock K."/>
            <person name="Deik A."/>
            <person name="Scott J."/>
            <person name="Pierce K.A."/>
            <person name="Xavier R.J."/>
            <person name="Alm E.J."/>
        </authorList>
    </citation>
    <scope>NUCLEOTIDE SEQUENCE [LARGE SCALE GENOMIC DNA]</scope>
    <source>
        <strain evidence="2 7">BIOML-A7</strain>
    </source>
</reference>
<evidence type="ECO:0000313" key="6">
    <source>
        <dbReference type="Proteomes" id="UP000283341"/>
    </source>
</evidence>
<dbReference type="KEGG" id="bcel:BcellWH2_01086"/>
<accession>A0A0P0FLL8</accession>
<dbReference type="EMBL" id="QRVJ01000037">
    <property type="protein sequence ID" value="RGS32202.1"/>
    <property type="molecule type" value="Genomic_DNA"/>
</dbReference>
<dbReference type="InterPro" id="IPR032483">
    <property type="entry name" value="DUF5053"/>
</dbReference>
<organism evidence="1 5">
    <name type="scientific">Bacteroides cellulosilyticus</name>
    <dbReference type="NCBI Taxonomy" id="246787"/>
    <lineage>
        <taxon>Bacteria</taxon>
        <taxon>Pseudomonadati</taxon>
        <taxon>Bacteroidota</taxon>
        <taxon>Bacteroidia</taxon>
        <taxon>Bacteroidales</taxon>
        <taxon>Bacteroidaceae</taxon>
        <taxon>Bacteroides</taxon>
    </lineage>
</organism>
<gene>
    <name evidence="1" type="ORF">BcellWH2_01086</name>
    <name evidence="4" type="ORF">DWX97_24010</name>
    <name evidence="2" type="ORF">F2Y86_16740</name>
    <name evidence="3" type="ORF">PZH42_13245</name>
</gene>
<evidence type="ECO:0000313" key="7">
    <source>
        <dbReference type="Proteomes" id="UP000325055"/>
    </source>
</evidence>
<evidence type="ECO:0000313" key="3">
    <source>
        <dbReference type="EMBL" id="MDE8695070.1"/>
    </source>
</evidence>
<reference evidence="3" key="4">
    <citation type="submission" date="2023-03" db="EMBL/GenBank/DDBJ databases">
        <title>DFI Biobank Strains.</title>
        <authorList>
            <person name="Mostad J."/>
            <person name="Paddock L."/>
            <person name="Medina S."/>
            <person name="Waligurski E."/>
            <person name="Barat B."/>
            <person name="Smith R."/>
            <person name="Burgo V."/>
            <person name="Metcalfe C."/>
            <person name="Woodson C."/>
            <person name="Sundararajan A."/>
            <person name="Ramaswamy R."/>
            <person name="Lin H."/>
            <person name="Pamer E.G."/>
        </authorList>
    </citation>
    <scope>NUCLEOTIDE SEQUENCE</scope>
    <source>
        <strain evidence="3">DFI.9.5</strain>
    </source>
</reference>
<evidence type="ECO:0000313" key="5">
    <source>
        <dbReference type="Proteomes" id="UP000061809"/>
    </source>
</evidence>
<dbReference type="Proteomes" id="UP000061809">
    <property type="component" value="Chromosome"/>
</dbReference>
<evidence type="ECO:0000313" key="2">
    <source>
        <dbReference type="EMBL" id="KAA5407182.1"/>
    </source>
</evidence>
<dbReference type="Proteomes" id="UP001221924">
    <property type="component" value="Unassembled WGS sequence"/>
</dbReference>
<dbReference type="Proteomes" id="UP000283341">
    <property type="component" value="Unassembled WGS sequence"/>
</dbReference>
<evidence type="ECO:0000313" key="1">
    <source>
        <dbReference type="EMBL" id="ALJ58348.1"/>
    </source>
</evidence>
<dbReference type="Pfam" id="PF16476">
    <property type="entry name" value="DUF5053"/>
    <property type="match status" value="1"/>
</dbReference>